<dbReference type="InterPro" id="IPR050790">
    <property type="entry name" value="ExbB/TolQ_transport"/>
</dbReference>
<keyword evidence="6" id="KW-0653">Protein transport</keyword>
<comment type="subcellular location">
    <subcellularLocation>
        <location evidence="1">Cell membrane</location>
        <topology evidence="1">Multi-pass membrane protein</topology>
    </subcellularLocation>
    <subcellularLocation>
        <location evidence="6">Membrane</location>
        <topology evidence="6">Multi-pass membrane protein</topology>
    </subcellularLocation>
</comment>
<evidence type="ECO:0000256" key="3">
    <source>
        <dbReference type="ARBA" id="ARBA00022692"/>
    </source>
</evidence>
<evidence type="ECO:0000313" key="9">
    <source>
        <dbReference type="EMBL" id="TQV77954.1"/>
    </source>
</evidence>
<protein>
    <submittedName>
        <fullName evidence="9">MotA/TolQ/ExbB proton channel family protein</fullName>
    </submittedName>
</protein>
<dbReference type="Pfam" id="PF01618">
    <property type="entry name" value="MotA_ExbB"/>
    <property type="match status" value="1"/>
</dbReference>
<feature type="transmembrane region" description="Helical" evidence="7">
    <location>
        <begin position="7"/>
        <end position="25"/>
    </location>
</feature>
<feature type="domain" description="MotA/TolQ/ExbB proton channel" evidence="8">
    <location>
        <begin position="138"/>
        <end position="254"/>
    </location>
</feature>
<sequence length="281" mass="30258">MPGLVKSGAALIVSIVAVHLTYIGYIRPQAEVVMEAARAAGQSAPRDLVVILKDYEQEICLILMFWGIFLIAGKCFAILKDRYLFQVDFLDGATGNTAAGNSTAGDGAKGDDTGKDNQDLSSVLKSLEGLPHQVRDTPLVRTLTASLRRYLITKNVQDTSDAIDSSIEALAVKLEAENSMIRYLIWAIPSLGFIGTVRGIGEALAQADQALAGDIAGMTESLGVAFNSTFVALLISIGLMFLLHQLQRLQDGLVVDTQGYCESFLLNRISTEEHHETAPQS</sequence>
<comment type="similarity">
    <text evidence="6">Belongs to the exbB/tolQ family.</text>
</comment>
<dbReference type="EMBL" id="VHSH01000007">
    <property type="protein sequence ID" value="TQV77954.1"/>
    <property type="molecule type" value="Genomic_DNA"/>
</dbReference>
<dbReference type="OrthoDB" id="5290956at2"/>
<evidence type="ECO:0000256" key="7">
    <source>
        <dbReference type="SAM" id="Phobius"/>
    </source>
</evidence>
<comment type="caution">
    <text evidence="9">The sequence shown here is derived from an EMBL/GenBank/DDBJ whole genome shotgun (WGS) entry which is preliminary data.</text>
</comment>
<reference evidence="9 10" key="1">
    <citation type="submission" date="2019-06" db="EMBL/GenBank/DDBJ databases">
        <title>Whole genome sequence for Rhodospirillaceae sp. R148.</title>
        <authorList>
            <person name="Wang G."/>
        </authorList>
    </citation>
    <scope>NUCLEOTIDE SEQUENCE [LARGE SCALE GENOMIC DNA]</scope>
    <source>
        <strain evidence="9 10">R148</strain>
    </source>
</reference>
<evidence type="ECO:0000259" key="8">
    <source>
        <dbReference type="Pfam" id="PF01618"/>
    </source>
</evidence>
<feature type="transmembrane region" description="Helical" evidence="7">
    <location>
        <begin position="61"/>
        <end position="79"/>
    </location>
</feature>
<proteinExistence type="inferred from homology"/>
<dbReference type="InterPro" id="IPR002898">
    <property type="entry name" value="MotA_ExbB_proton_chnl"/>
</dbReference>
<keyword evidence="10" id="KW-1185">Reference proteome</keyword>
<keyword evidence="5 7" id="KW-0472">Membrane</keyword>
<keyword evidence="3 7" id="KW-0812">Transmembrane</keyword>
<keyword evidence="2" id="KW-1003">Cell membrane</keyword>
<accession>A0A545TL54</accession>
<gene>
    <name evidence="9" type="ORF">FKG95_20695</name>
</gene>
<dbReference type="Proteomes" id="UP000315252">
    <property type="component" value="Unassembled WGS sequence"/>
</dbReference>
<keyword evidence="6" id="KW-0813">Transport</keyword>
<evidence type="ECO:0000256" key="5">
    <source>
        <dbReference type="ARBA" id="ARBA00023136"/>
    </source>
</evidence>
<feature type="transmembrane region" description="Helical" evidence="7">
    <location>
        <begin position="183"/>
        <end position="201"/>
    </location>
</feature>
<dbReference type="PANTHER" id="PTHR30625">
    <property type="entry name" value="PROTEIN TOLQ"/>
    <property type="match status" value="1"/>
</dbReference>
<name>A0A545TL54_9PROT</name>
<dbReference type="RefSeq" id="WP_142898297.1">
    <property type="nucleotide sequence ID" value="NZ_ML660058.1"/>
</dbReference>
<dbReference type="PANTHER" id="PTHR30625:SF11">
    <property type="entry name" value="MOTA_TOLQ_EXBB PROTON CHANNEL DOMAIN-CONTAINING PROTEIN"/>
    <property type="match status" value="1"/>
</dbReference>
<evidence type="ECO:0000256" key="6">
    <source>
        <dbReference type="RuleBase" id="RU004057"/>
    </source>
</evidence>
<dbReference type="GO" id="GO:0005886">
    <property type="term" value="C:plasma membrane"/>
    <property type="evidence" value="ECO:0007669"/>
    <property type="project" value="UniProtKB-SubCell"/>
</dbReference>
<evidence type="ECO:0000256" key="4">
    <source>
        <dbReference type="ARBA" id="ARBA00022989"/>
    </source>
</evidence>
<dbReference type="GO" id="GO:0017038">
    <property type="term" value="P:protein import"/>
    <property type="evidence" value="ECO:0007669"/>
    <property type="project" value="TreeGrafter"/>
</dbReference>
<evidence type="ECO:0000256" key="2">
    <source>
        <dbReference type="ARBA" id="ARBA00022475"/>
    </source>
</evidence>
<dbReference type="AlphaFoldDB" id="A0A545TL54"/>
<keyword evidence="4 7" id="KW-1133">Transmembrane helix</keyword>
<feature type="transmembrane region" description="Helical" evidence="7">
    <location>
        <begin position="221"/>
        <end position="243"/>
    </location>
</feature>
<evidence type="ECO:0000256" key="1">
    <source>
        <dbReference type="ARBA" id="ARBA00004651"/>
    </source>
</evidence>
<organism evidence="9 10">
    <name type="scientific">Denitrobaculum tricleocarpae</name>
    <dbReference type="NCBI Taxonomy" id="2591009"/>
    <lineage>
        <taxon>Bacteria</taxon>
        <taxon>Pseudomonadati</taxon>
        <taxon>Pseudomonadota</taxon>
        <taxon>Alphaproteobacteria</taxon>
        <taxon>Rhodospirillales</taxon>
        <taxon>Rhodospirillaceae</taxon>
        <taxon>Denitrobaculum</taxon>
    </lineage>
</organism>
<evidence type="ECO:0000313" key="10">
    <source>
        <dbReference type="Proteomes" id="UP000315252"/>
    </source>
</evidence>